<reference evidence="2" key="1">
    <citation type="journal article" date="2017" name="Genome Biol.">
        <title>Comparative genomics reveals high biological diversity and specific adaptations in the industrially and medically important fungal genus Aspergillus.</title>
        <authorList>
            <person name="de Vries R.P."/>
            <person name="Riley R."/>
            <person name="Wiebenga A."/>
            <person name="Aguilar-Osorio G."/>
            <person name="Amillis S."/>
            <person name="Uchima C.A."/>
            <person name="Anderluh G."/>
            <person name="Asadollahi M."/>
            <person name="Askin M."/>
            <person name="Barry K."/>
            <person name="Battaglia E."/>
            <person name="Bayram O."/>
            <person name="Benocci T."/>
            <person name="Braus-Stromeyer S.A."/>
            <person name="Caldana C."/>
            <person name="Canovas D."/>
            <person name="Cerqueira G.C."/>
            <person name="Chen F."/>
            <person name="Chen W."/>
            <person name="Choi C."/>
            <person name="Clum A."/>
            <person name="Dos Santos R.A."/>
            <person name="Damasio A.R."/>
            <person name="Diallinas G."/>
            <person name="Emri T."/>
            <person name="Fekete E."/>
            <person name="Flipphi M."/>
            <person name="Freyberg S."/>
            <person name="Gallo A."/>
            <person name="Gournas C."/>
            <person name="Habgood R."/>
            <person name="Hainaut M."/>
            <person name="Harispe M.L."/>
            <person name="Henrissat B."/>
            <person name="Hilden K.S."/>
            <person name="Hope R."/>
            <person name="Hossain A."/>
            <person name="Karabika E."/>
            <person name="Karaffa L."/>
            <person name="Karanyi Z."/>
            <person name="Krasevec N."/>
            <person name="Kuo A."/>
            <person name="Kusch H."/>
            <person name="LaButti K."/>
            <person name="Lagendijk E.L."/>
            <person name="Lapidus A."/>
            <person name="Levasseur A."/>
            <person name="Lindquist E."/>
            <person name="Lipzen A."/>
            <person name="Logrieco A.F."/>
            <person name="MacCabe A."/>
            <person name="Maekelae M.R."/>
            <person name="Malavazi I."/>
            <person name="Melin P."/>
            <person name="Meyer V."/>
            <person name="Mielnichuk N."/>
            <person name="Miskei M."/>
            <person name="Molnar A.P."/>
            <person name="Mule G."/>
            <person name="Ngan C.Y."/>
            <person name="Orejas M."/>
            <person name="Orosz E."/>
            <person name="Ouedraogo J.P."/>
            <person name="Overkamp K.M."/>
            <person name="Park H.-S."/>
            <person name="Perrone G."/>
            <person name="Piumi F."/>
            <person name="Punt P.J."/>
            <person name="Ram A.F."/>
            <person name="Ramon A."/>
            <person name="Rauscher S."/>
            <person name="Record E."/>
            <person name="Riano-Pachon D.M."/>
            <person name="Robert V."/>
            <person name="Roehrig J."/>
            <person name="Ruller R."/>
            <person name="Salamov A."/>
            <person name="Salih N.S."/>
            <person name="Samson R.A."/>
            <person name="Sandor E."/>
            <person name="Sanguinetti M."/>
            <person name="Schuetze T."/>
            <person name="Sepcic K."/>
            <person name="Shelest E."/>
            <person name="Sherlock G."/>
            <person name="Sophianopoulou V."/>
            <person name="Squina F.M."/>
            <person name="Sun H."/>
            <person name="Susca A."/>
            <person name="Todd R.B."/>
            <person name="Tsang A."/>
            <person name="Unkles S.E."/>
            <person name="van de Wiele N."/>
            <person name="van Rossen-Uffink D."/>
            <person name="Oliveira J.V."/>
            <person name="Vesth T.C."/>
            <person name="Visser J."/>
            <person name="Yu J.-H."/>
            <person name="Zhou M."/>
            <person name="Andersen M.R."/>
            <person name="Archer D.B."/>
            <person name="Baker S.E."/>
            <person name="Benoit I."/>
            <person name="Brakhage A.A."/>
            <person name="Braus G.H."/>
            <person name="Fischer R."/>
            <person name="Frisvad J.C."/>
            <person name="Goldman G.H."/>
            <person name="Houbraken J."/>
            <person name="Oakley B."/>
            <person name="Pocsi I."/>
            <person name="Scazzocchio C."/>
            <person name="Seiboth B."/>
            <person name="vanKuyk P.A."/>
            <person name="Wortman J."/>
            <person name="Dyer P.S."/>
            <person name="Grigoriev I.V."/>
        </authorList>
    </citation>
    <scope>NUCLEOTIDE SEQUENCE [LARGE SCALE GENOMIC DNA]</scope>
    <source>
        <strain evidence="2">CBS 516.65</strain>
    </source>
</reference>
<organism evidence="1 2">
    <name type="scientific">Aspergillus glaucus CBS 516.65</name>
    <dbReference type="NCBI Taxonomy" id="1160497"/>
    <lineage>
        <taxon>Eukaryota</taxon>
        <taxon>Fungi</taxon>
        <taxon>Dikarya</taxon>
        <taxon>Ascomycota</taxon>
        <taxon>Pezizomycotina</taxon>
        <taxon>Eurotiomycetes</taxon>
        <taxon>Eurotiomycetidae</taxon>
        <taxon>Eurotiales</taxon>
        <taxon>Aspergillaceae</taxon>
        <taxon>Aspergillus</taxon>
        <taxon>Aspergillus subgen. Aspergillus</taxon>
    </lineage>
</organism>
<keyword evidence="2" id="KW-1185">Reference proteome</keyword>
<dbReference type="OrthoDB" id="3350591at2759"/>
<gene>
    <name evidence="1" type="ORF">ASPGLDRAFT_72654</name>
</gene>
<dbReference type="AlphaFoldDB" id="A0A1L9VR00"/>
<name>A0A1L9VR00_ASPGL</name>
<sequence length="297" mass="34947">MPGVYPDKPLPLRLYDEFDEEEELWIKPRLEALVKGDLTPSQAAVEFDTMLTEDTNRKHDKLMKRTDPRNLTPEEEGQGANMYTIMPHPRIYIGPMFSSISRLCSAFPPYHEGQTRIVEFLLALRSLPRHEIFKDLPPEDPNEPYPTLTLWPFEERSWEECYPPFRWRNFNSAMARLASSNLCDCDFLSSLDDILPSSSEYPDLKKRPIDGPNKIGNYLVGAAQWIMWPDEGRYVYQQCKKVESVSEPREMWSMECWREWKNQFAFVAGDDRFAERYREVAEQSYRQMLVYESEDTA</sequence>
<dbReference type="InterPro" id="IPR022085">
    <property type="entry name" value="OpdG"/>
</dbReference>
<dbReference type="GeneID" id="34465885"/>
<protein>
    <submittedName>
        <fullName evidence="1">Uncharacterized protein</fullName>
    </submittedName>
</protein>
<dbReference type="EMBL" id="KV878892">
    <property type="protein sequence ID" value="OJJ86310.1"/>
    <property type="molecule type" value="Genomic_DNA"/>
</dbReference>
<evidence type="ECO:0000313" key="1">
    <source>
        <dbReference type="EMBL" id="OJJ86310.1"/>
    </source>
</evidence>
<dbReference type="VEuPathDB" id="FungiDB:ASPGLDRAFT_72654"/>
<dbReference type="RefSeq" id="XP_022402999.1">
    <property type="nucleotide sequence ID" value="XM_022549625.1"/>
</dbReference>
<proteinExistence type="predicted"/>
<accession>A0A1L9VR00</accession>
<evidence type="ECO:0000313" key="2">
    <source>
        <dbReference type="Proteomes" id="UP000184300"/>
    </source>
</evidence>
<dbReference type="STRING" id="1160497.A0A1L9VR00"/>
<dbReference type="Pfam" id="PF12311">
    <property type="entry name" value="DUF3632"/>
    <property type="match status" value="1"/>
</dbReference>
<dbReference type="Proteomes" id="UP000184300">
    <property type="component" value="Unassembled WGS sequence"/>
</dbReference>